<keyword evidence="2" id="KW-0812">Transmembrane</keyword>
<reference evidence="3" key="1">
    <citation type="submission" date="2012-11" db="EMBL/GenBank/DDBJ databases">
        <title>Myxococcus type IV pilus involves in the social motility via a non-strain-specific pattern, but in a strain-specific pattern for self-recognition.</title>
        <authorList>
            <person name="Pan H.W."/>
            <person name="Zhou X.W."/>
            <person name="Li Y.Z."/>
        </authorList>
    </citation>
    <scope>NUCLEOTIDE SEQUENCE</scope>
    <source>
        <strain evidence="3">0157-2</strain>
    </source>
</reference>
<dbReference type="InterPro" id="IPR045584">
    <property type="entry name" value="Pilin-like"/>
</dbReference>
<evidence type="ECO:0000256" key="2">
    <source>
        <dbReference type="SAM" id="Phobius"/>
    </source>
</evidence>
<dbReference type="SUPFAM" id="SSF54523">
    <property type="entry name" value="Pili subunits"/>
    <property type="match status" value="1"/>
</dbReference>
<keyword evidence="2" id="KW-0472">Membrane</keyword>
<dbReference type="NCBIfam" id="TIGR02532">
    <property type="entry name" value="IV_pilin_GFxxxE"/>
    <property type="match status" value="1"/>
</dbReference>
<sequence>MRALKRYDRRGFTLVELMIVVAIIGVLAALAIFGVRRYLASAKTSEAKNNVGAISRGAAAAYERESAASEILTPGTTAAGASHQLCDSVTATVPAGIASVQGLRYQPTAAEFQAGSSTEGWPCLRFSISQPIYYMYDYRRGAQTAAGAAAGSPDPTATAGATDSFETSAQGDLDADGPAPTNLSVFARGGSVVAGELILATQVFISNEYE</sequence>
<evidence type="ECO:0000256" key="1">
    <source>
        <dbReference type="SAM" id="MobiDB-lite"/>
    </source>
</evidence>
<proteinExistence type="predicted"/>
<gene>
    <name evidence="3" type="primary">pilA</name>
</gene>
<evidence type="ECO:0000313" key="3">
    <source>
        <dbReference type="EMBL" id="AFX67151.1"/>
    </source>
</evidence>
<dbReference type="InterPro" id="IPR012902">
    <property type="entry name" value="N_methyl_site"/>
</dbReference>
<dbReference type="EMBL" id="KC169879">
    <property type="protein sequence ID" value="AFX67151.1"/>
    <property type="molecule type" value="Genomic_DNA"/>
</dbReference>
<protein>
    <submittedName>
        <fullName evidence="3">Pilin</fullName>
    </submittedName>
</protein>
<keyword evidence="2" id="KW-1133">Transmembrane helix</keyword>
<organism evidence="3">
    <name type="scientific">Sorangium cellulosum</name>
    <name type="common">Polyangium cellulosum</name>
    <dbReference type="NCBI Taxonomy" id="56"/>
    <lineage>
        <taxon>Bacteria</taxon>
        <taxon>Pseudomonadati</taxon>
        <taxon>Myxococcota</taxon>
        <taxon>Polyangia</taxon>
        <taxon>Polyangiales</taxon>
        <taxon>Polyangiaceae</taxon>
        <taxon>Sorangium</taxon>
    </lineage>
</organism>
<feature type="transmembrane region" description="Helical" evidence="2">
    <location>
        <begin position="12"/>
        <end position="35"/>
    </location>
</feature>
<dbReference type="PANTHER" id="PTHR30093">
    <property type="entry name" value="GENERAL SECRETION PATHWAY PROTEIN G"/>
    <property type="match status" value="1"/>
</dbReference>
<dbReference type="PROSITE" id="PS00409">
    <property type="entry name" value="PROKAR_NTER_METHYL"/>
    <property type="match status" value="1"/>
</dbReference>
<dbReference type="AlphaFoldDB" id="V5J1S5"/>
<feature type="region of interest" description="Disordered" evidence="1">
    <location>
        <begin position="147"/>
        <end position="176"/>
    </location>
</feature>
<dbReference type="Pfam" id="PF07963">
    <property type="entry name" value="N_methyl"/>
    <property type="match status" value="1"/>
</dbReference>
<name>V5J1S5_SORCE</name>
<dbReference type="Gene3D" id="3.30.700.10">
    <property type="entry name" value="Glycoprotein, Type 4 Pilin"/>
    <property type="match status" value="1"/>
</dbReference>
<feature type="compositionally biased region" description="Low complexity" evidence="1">
    <location>
        <begin position="147"/>
        <end position="164"/>
    </location>
</feature>
<accession>V5J1S5</accession>